<dbReference type="SUPFAM" id="SSF55073">
    <property type="entry name" value="Nucleotide cyclase"/>
    <property type="match status" value="1"/>
</dbReference>
<dbReference type="InterPro" id="IPR042463">
    <property type="entry name" value="HNOB_dom_associated_sf"/>
</dbReference>
<dbReference type="AlphaFoldDB" id="A0A815I5X7"/>
<evidence type="ECO:0000313" key="11">
    <source>
        <dbReference type="EMBL" id="CAF1361546.1"/>
    </source>
</evidence>
<evidence type="ECO:0000256" key="6">
    <source>
        <dbReference type="ARBA" id="ARBA00023239"/>
    </source>
</evidence>
<dbReference type="CDD" id="cd07302">
    <property type="entry name" value="CHD"/>
    <property type="match status" value="1"/>
</dbReference>
<evidence type="ECO:0000256" key="2">
    <source>
        <dbReference type="ARBA" id="ARBA00012202"/>
    </source>
</evidence>
<sequence>MYGLLLQSAIEIIRAKYGQETWEKIKTALHLDLNSFSAFQQYGETLMVRITKLLSEMHNEPISEIMDLFGLEFVSYISNYGYDRVLRILGHNMRDFLNGLDNLHEYMRYTYPRMRPPSFYVEKETAQGLTLHYRSRRRGFVYYVIGQITEVGRRFYDTAVEIDVISQREEFDVTHVVFELKFENTAYVKQATTDKDSSDLDLAIDCHIFFELFPFHMVISESLEIISAGDSLTQLFPNILGELIRDIFNLVRPIITLNWSQIVLHSNNVFEFSTIEPLRKQNNENDLLINDARQQNDSEMLLTITAQHDIKEEYLRLRGQMLYVHEWKAIIYLATPVLENLDVMFNTGLFINDLSMHDSSRDLVLAGTQQSAELKLALDQERQKSKALEDSMRKLDIEMKKTDLLLYQMIPKKIADRLRSGEKAASLCETFESCTILFSDVVGFTSICALLTPMEVVSILNEMYTKFDKCLETHNCYKVETIGDAYMLVSGLPERARNHAAEIIDMAFDMLDAIVTVSNPTNGEKLKIRIGCHSGPVVAGIAGIKMPRYCLFGDTVTTANKLEQNSKALHVHVSDSTYKLLDRKLYDVQERPKMAVNTNTSIGTYFVLNKKDRSGKALTRPFQAVLESLKKQDTEDAKKKQTNVLKGGNVQNPPPQAPKENGYVQPPPPPPQHQHQYQPPPQQQYQPPPPPAIVDEVIQVPIPEYNISAAPIQIPVPVKTMPVDDLASRLLQDSLAKQPTFNIEQQMRQGEVISDQQDSSKSFNRQTRSRACVLI</sequence>
<evidence type="ECO:0000256" key="1">
    <source>
        <dbReference type="ARBA" id="ARBA00004496"/>
    </source>
</evidence>
<dbReference type="EMBL" id="CAJNON010000715">
    <property type="protein sequence ID" value="CAF1361546.1"/>
    <property type="molecule type" value="Genomic_DNA"/>
</dbReference>
<evidence type="ECO:0000256" key="5">
    <source>
        <dbReference type="ARBA" id="ARBA00023134"/>
    </source>
</evidence>
<dbReference type="Gene3D" id="3.90.1520.10">
    <property type="entry name" value="H-NOX domain"/>
    <property type="match status" value="1"/>
</dbReference>
<dbReference type="SUPFAM" id="SSF111126">
    <property type="entry name" value="Ligand-binding domain in the NO signalling and Golgi transport"/>
    <property type="match status" value="1"/>
</dbReference>
<dbReference type="InterPro" id="IPR011644">
    <property type="entry name" value="Heme_NO-bd"/>
</dbReference>
<reference evidence="11" key="1">
    <citation type="submission" date="2021-02" db="EMBL/GenBank/DDBJ databases">
        <authorList>
            <person name="Nowell W R."/>
        </authorList>
    </citation>
    <scope>NUCLEOTIDE SEQUENCE</scope>
</reference>
<dbReference type="Proteomes" id="UP000663891">
    <property type="component" value="Unassembled WGS sequence"/>
</dbReference>
<dbReference type="InterPro" id="IPR029787">
    <property type="entry name" value="Nucleotide_cyclase"/>
</dbReference>
<dbReference type="PROSITE" id="PS50125">
    <property type="entry name" value="GUANYLATE_CYCLASE_2"/>
    <property type="match status" value="1"/>
</dbReference>
<dbReference type="GO" id="GO:0005525">
    <property type="term" value="F:GTP binding"/>
    <property type="evidence" value="ECO:0007669"/>
    <property type="project" value="UniProtKB-KW"/>
</dbReference>
<dbReference type="Pfam" id="PF07701">
    <property type="entry name" value="HNOBA"/>
    <property type="match status" value="1"/>
</dbReference>
<evidence type="ECO:0000256" key="4">
    <source>
        <dbReference type="ARBA" id="ARBA00022741"/>
    </source>
</evidence>
<dbReference type="PANTHER" id="PTHR45655">
    <property type="entry name" value="GUANYLATE CYCLASE SOLUBLE SUBUNIT BETA-2"/>
    <property type="match status" value="1"/>
</dbReference>
<dbReference type="Gene3D" id="3.30.70.1230">
    <property type="entry name" value="Nucleotide cyclase"/>
    <property type="match status" value="1"/>
</dbReference>
<keyword evidence="7" id="KW-0141">cGMP biosynthesis</keyword>
<keyword evidence="8" id="KW-0175">Coiled coil</keyword>
<dbReference type="InterPro" id="IPR011645">
    <property type="entry name" value="HNOB_dom_associated"/>
</dbReference>
<evidence type="ECO:0000259" key="10">
    <source>
        <dbReference type="PROSITE" id="PS50125"/>
    </source>
</evidence>
<evidence type="ECO:0000256" key="8">
    <source>
        <dbReference type="SAM" id="Coils"/>
    </source>
</evidence>
<dbReference type="GO" id="GO:0070482">
    <property type="term" value="P:response to oxygen levels"/>
    <property type="evidence" value="ECO:0007669"/>
    <property type="project" value="TreeGrafter"/>
</dbReference>
<dbReference type="InterPro" id="IPR024096">
    <property type="entry name" value="NO_sig/Golgi_transp_ligand-bd"/>
</dbReference>
<dbReference type="InterPro" id="IPR038158">
    <property type="entry name" value="H-NOX_domain_sf"/>
</dbReference>
<dbReference type="GO" id="GO:0004383">
    <property type="term" value="F:guanylate cyclase activity"/>
    <property type="evidence" value="ECO:0007669"/>
    <property type="project" value="UniProtKB-EC"/>
</dbReference>
<feature type="region of interest" description="Disordered" evidence="9">
    <location>
        <begin position="747"/>
        <end position="769"/>
    </location>
</feature>
<dbReference type="FunFam" id="3.30.70.1230:FF:000030">
    <property type="entry name" value="Si:ch211-215j19.12"/>
    <property type="match status" value="1"/>
</dbReference>
<protein>
    <recommendedName>
        <fullName evidence="2">guanylate cyclase</fullName>
        <ecNumber evidence="2">4.6.1.2</ecNumber>
    </recommendedName>
</protein>
<dbReference type="Pfam" id="PF00211">
    <property type="entry name" value="Guanylate_cyc"/>
    <property type="match status" value="1"/>
</dbReference>
<dbReference type="Gene3D" id="3.30.450.260">
    <property type="entry name" value="Haem NO binding associated domain"/>
    <property type="match status" value="1"/>
</dbReference>
<dbReference type="PANTHER" id="PTHR45655:SF10">
    <property type="entry name" value="SOLUBLE GUANYLATE CYCLASE 88E"/>
    <property type="match status" value="1"/>
</dbReference>
<evidence type="ECO:0000256" key="7">
    <source>
        <dbReference type="ARBA" id="ARBA00023293"/>
    </source>
</evidence>
<dbReference type="EC" id="4.6.1.2" evidence="2"/>
<dbReference type="Pfam" id="PF07700">
    <property type="entry name" value="HNOB"/>
    <property type="match status" value="1"/>
</dbReference>
<dbReference type="GO" id="GO:0038060">
    <property type="term" value="P:nitric oxide-cGMP-mediated signaling"/>
    <property type="evidence" value="ECO:0007669"/>
    <property type="project" value="TreeGrafter"/>
</dbReference>
<feature type="compositionally biased region" description="Pro residues" evidence="9">
    <location>
        <begin position="665"/>
        <end position="692"/>
    </location>
</feature>
<feature type="domain" description="Guanylate cyclase" evidence="10">
    <location>
        <begin position="435"/>
        <end position="563"/>
    </location>
</feature>
<gene>
    <name evidence="11" type="ORF">VCS650_LOCUS34339</name>
</gene>
<keyword evidence="3" id="KW-0963">Cytoplasm</keyword>
<feature type="coiled-coil region" evidence="8">
    <location>
        <begin position="371"/>
        <end position="398"/>
    </location>
</feature>
<feature type="region of interest" description="Disordered" evidence="9">
    <location>
        <begin position="632"/>
        <end position="692"/>
    </location>
</feature>
<dbReference type="OrthoDB" id="6127067at2759"/>
<dbReference type="SMART" id="SM00044">
    <property type="entry name" value="CYCc"/>
    <property type="match status" value="1"/>
</dbReference>
<keyword evidence="5" id="KW-0342">GTP-binding</keyword>
<comment type="caution">
    <text evidence="11">The sequence shown here is derived from an EMBL/GenBank/DDBJ whole genome shotgun (WGS) entry which is preliminary data.</text>
</comment>
<proteinExistence type="predicted"/>
<dbReference type="GO" id="GO:0008074">
    <property type="term" value="C:guanylate cyclase complex, soluble"/>
    <property type="evidence" value="ECO:0007669"/>
    <property type="project" value="TreeGrafter"/>
</dbReference>
<feature type="compositionally biased region" description="Polar residues" evidence="9">
    <location>
        <begin position="747"/>
        <end position="766"/>
    </location>
</feature>
<keyword evidence="4" id="KW-0547">Nucleotide-binding</keyword>
<dbReference type="GO" id="GO:0019826">
    <property type="term" value="F:oxygen sensor activity"/>
    <property type="evidence" value="ECO:0007669"/>
    <property type="project" value="TreeGrafter"/>
</dbReference>
<keyword evidence="6" id="KW-0456">Lyase</keyword>
<accession>A0A815I5X7</accession>
<dbReference type="GO" id="GO:0070026">
    <property type="term" value="F:nitric oxide binding"/>
    <property type="evidence" value="ECO:0007669"/>
    <property type="project" value="TreeGrafter"/>
</dbReference>
<evidence type="ECO:0000313" key="12">
    <source>
        <dbReference type="Proteomes" id="UP000663891"/>
    </source>
</evidence>
<evidence type="ECO:0000256" key="3">
    <source>
        <dbReference type="ARBA" id="ARBA00022490"/>
    </source>
</evidence>
<dbReference type="GO" id="GO:0020037">
    <property type="term" value="F:heme binding"/>
    <property type="evidence" value="ECO:0007669"/>
    <property type="project" value="InterPro"/>
</dbReference>
<dbReference type="Gene3D" id="6.10.250.780">
    <property type="match status" value="1"/>
</dbReference>
<name>A0A815I5X7_9BILA</name>
<comment type="subcellular location">
    <subcellularLocation>
        <location evidence="1">Cytoplasm</location>
    </subcellularLocation>
</comment>
<dbReference type="InterPro" id="IPR001054">
    <property type="entry name" value="A/G_cyclase"/>
</dbReference>
<organism evidence="11 12">
    <name type="scientific">Adineta steineri</name>
    <dbReference type="NCBI Taxonomy" id="433720"/>
    <lineage>
        <taxon>Eukaryota</taxon>
        <taxon>Metazoa</taxon>
        <taxon>Spiralia</taxon>
        <taxon>Gnathifera</taxon>
        <taxon>Rotifera</taxon>
        <taxon>Eurotatoria</taxon>
        <taxon>Bdelloidea</taxon>
        <taxon>Adinetida</taxon>
        <taxon>Adinetidae</taxon>
        <taxon>Adineta</taxon>
    </lineage>
</organism>
<evidence type="ECO:0000256" key="9">
    <source>
        <dbReference type="SAM" id="MobiDB-lite"/>
    </source>
</evidence>